<organism evidence="1 2">
    <name type="scientific">Panagrolaimus sp. ES5</name>
    <dbReference type="NCBI Taxonomy" id="591445"/>
    <lineage>
        <taxon>Eukaryota</taxon>
        <taxon>Metazoa</taxon>
        <taxon>Ecdysozoa</taxon>
        <taxon>Nematoda</taxon>
        <taxon>Chromadorea</taxon>
        <taxon>Rhabditida</taxon>
        <taxon>Tylenchina</taxon>
        <taxon>Panagrolaimomorpha</taxon>
        <taxon>Panagrolaimoidea</taxon>
        <taxon>Panagrolaimidae</taxon>
        <taxon>Panagrolaimus</taxon>
    </lineage>
</organism>
<evidence type="ECO:0000313" key="2">
    <source>
        <dbReference type="WBParaSite" id="ES5_v2.g14869.t1"/>
    </source>
</evidence>
<dbReference type="Proteomes" id="UP000887579">
    <property type="component" value="Unplaced"/>
</dbReference>
<evidence type="ECO:0000313" key="1">
    <source>
        <dbReference type="Proteomes" id="UP000887579"/>
    </source>
</evidence>
<dbReference type="WBParaSite" id="ES5_v2.g14869.t1">
    <property type="protein sequence ID" value="ES5_v2.g14869.t1"/>
    <property type="gene ID" value="ES5_v2.g14869"/>
</dbReference>
<reference evidence="2" key="1">
    <citation type="submission" date="2022-11" db="UniProtKB">
        <authorList>
            <consortium name="WormBaseParasite"/>
        </authorList>
    </citation>
    <scope>IDENTIFICATION</scope>
</reference>
<sequence length="475" mass="54928">MISIRAIYFLLCFIFHSTLGEGGNNAKGQNLILLLIDGYSAELFNRTNAAIKVGAETLLSNGVHAEYLQPVFPTQSYPNWYSLATGLYVENHNFTSDYMYNEDLDIYFERDEGINDTHHSWWDHLPDPLWYTVGKASIDVHCYWFATCHRAHRDLVVQVPKTRRHNFKNSDNLDIFPHLPRMMKHIKKYQPYRQQLVLLRYNGVANALRMFGEENDAINEALSNADVLIRKIQEEMDSNELFESTNLMVISDHGLMDIYEDEKFYIEDCLSDLSKVKHVVNSMSLMMIYPEEGEEDTVFFELKVCDQWAPMGDYEGDEVPLVGIHRKREIPEQYHWKNARNIAPIVIIPRPGAVILTRHIKTNEVTEANAKDYRMLSGWDNNYPEMHGIFMARGPAFKVDHTIPPLKIVDVYQIIMNILGVEPGHKHNGTWSDVESMLSDGWESRVEDSSALSQYTQNLPIFTSLLLSLLILRYL</sequence>
<name>A0AC34FC82_9BILA</name>
<protein>
    <submittedName>
        <fullName evidence="2">Ectonucleotide pyrophosphatase/phosphodiesterase family member 6</fullName>
    </submittedName>
</protein>
<proteinExistence type="predicted"/>
<accession>A0AC34FC82</accession>